<feature type="signal peptide" evidence="2">
    <location>
        <begin position="1"/>
        <end position="27"/>
    </location>
</feature>
<accession>A0A0N9I265</accession>
<dbReference type="AlphaFoldDB" id="A0A0N9I265"/>
<name>A0A0N9I265_9PSEU</name>
<dbReference type="Pfam" id="PF20345">
    <property type="entry name" value="DUF6640"/>
    <property type="match status" value="1"/>
</dbReference>
<keyword evidence="1" id="KW-0812">Transmembrane</keyword>
<evidence type="ECO:0000256" key="2">
    <source>
        <dbReference type="SAM" id="SignalP"/>
    </source>
</evidence>
<gene>
    <name evidence="3" type="ORF">AOZ06_17805</name>
</gene>
<reference evidence="3 4" key="1">
    <citation type="submission" date="2015-07" db="EMBL/GenBank/DDBJ databases">
        <title>Genome sequencing of Kibdelosporangium phytohabitans.</title>
        <authorList>
            <person name="Qin S."/>
            <person name="Xing K."/>
        </authorList>
    </citation>
    <scope>NUCLEOTIDE SEQUENCE [LARGE SCALE GENOMIC DNA]</scope>
    <source>
        <strain evidence="3 4">KLBMP1111</strain>
    </source>
</reference>
<feature type="transmembrane region" description="Helical" evidence="1">
    <location>
        <begin position="78"/>
        <end position="96"/>
    </location>
</feature>
<keyword evidence="1" id="KW-0472">Membrane</keyword>
<evidence type="ECO:0008006" key="5">
    <source>
        <dbReference type="Google" id="ProtNLM"/>
    </source>
</evidence>
<organism evidence="3 4">
    <name type="scientific">Kibdelosporangium phytohabitans</name>
    <dbReference type="NCBI Taxonomy" id="860235"/>
    <lineage>
        <taxon>Bacteria</taxon>
        <taxon>Bacillati</taxon>
        <taxon>Actinomycetota</taxon>
        <taxon>Actinomycetes</taxon>
        <taxon>Pseudonocardiales</taxon>
        <taxon>Pseudonocardiaceae</taxon>
        <taxon>Kibdelosporangium</taxon>
    </lineage>
</organism>
<sequence length="143" mass="15104">MVVGMVRAGKIVLTVALAATMLGPAVADFNDSHVFNPDWPPHARFHAVMLLAVGIGVSIAGLWLVWRRSPDPATGLRVAAAVPVVVWGAFFVPLFVPGTSVEEYPGEVGRLLGVPLNLVLAGVFMVLAVAGYRLSAHGERPSR</sequence>
<keyword evidence="1" id="KW-1133">Transmembrane helix</keyword>
<dbReference type="Proteomes" id="UP000063699">
    <property type="component" value="Chromosome"/>
</dbReference>
<keyword evidence="4" id="KW-1185">Reference proteome</keyword>
<dbReference type="STRING" id="860235.AOZ06_17805"/>
<evidence type="ECO:0000313" key="3">
    <source>
        <dbReference type="EMBL" id="ALG08523.1"/>
    </source>
</evidence>
<dbReference type="EMBL" id="CP012752">
    <property type="protein sequence ID" value="ALG08523.1"/>
    <property type="molecule type" value="Genomic_DNA"/>
</dbReference>
<dbReference type="InterPro" id="IPR046580">
    <property type="entry name" value="DUF6640"/>
</dbReference>
<keyword evidence="2" id="KW-0732">Signal</keyword>
<feature type="transmembrane region" description="Helical" evidence="1">
    <location>
        <begin position="43"/>
        <end position="66"/>
    </location>
</feature>
<evidence type="ECO:0000256" key="1">
    <source>
        <dbReference type="SAM" id="Phobius"/>
    </source>
</evidence>
<dbReference type="KEGG" id="kphy:AOZ06_17805"/>
<evidence type="ECO:0000313" key="4">
    <source>
        <dbReference type="Proteomes" id="UP000063699"/>
    </source>
</evidence>
<feature type="chain" id="PRO_5006035772" description="Acetyltransferase" evidence="2">
    <location>
        <begin position="28"/>
        <end position="143"/>
    </location>
</feature>
<feature type="transmembrane region" description="Helical" evidence="1">
    <location>
        <begin position="116"/>
        <end position="134"/>
    </location>
</feature>
<proteinExistence type="predicted"/>
<protein>
    <recommendedName>
        <fullName evidence="5">Acetyltransferase</fullName>
    </recommendedName>
</protein>